<dbReference type="PANTHER" id="PTHR11451">
    <property type="entry name" value="THREONINE-TRNA LIGASE"/>
    <property type="match status" value="1"/>
</dbReference>
<sequence length="344" mass="39052">MTLCQSLQRFGRVGRWVLPKSHHESITRSFSVSTPLLNDTLRRSAIFTAEKKRQHEAVGRINKIEVEVTSDYGNELLLMNRDISTPHDCAKHISGHLTKNAFVALVNTDSNPNQPWDMHKPLSSSCRLQFLKTTDKNPWIANNTFWRSCSFMLGAVVSKAFRDDIAVILHSFPSPNVYSGSFILDAFVGLESWNPSPEELRSFSADMVKLSGEELPFEYLSVSREIAEDMFSDNPYKRVHIGNIFENHNEVVVYRVGDHVDISRGPMMNHTGLLGRCTIASVHYLEDDQLFRFQGVALPIGHKLNHYAYGILENRAKFLNDHMIPSQTKFQPAPEYATEATKVN</sequence>
<dbReference type="InParanoid" id="A0A6P8ZN87"/>
<proteinExistence type="predicted"/>
<dbReference type="GO" id="GO:0005840">
    <property type="term" value="C:ribosome"/>
    <property type="evidence" value="ECO:0007669"/>
    <property type="project" value="UniProtKB-KW"/>
</dbReference>
<dbReference type="GeneID" id="117645702"/>
<evidence type="ECO:0000313" key="4">
    <source>
        <dbReference type="RefSeq" id="XP_034241924.1"/>
    </source>
</evidence>
<accession>A0A6P8ZN87</accession>
<keyword evidence="1" id="KW-0648">Protein biosynthesis</keyword>
<dbReference type="AlphaFoldDB" id="A0A6P8ZN87"/>
<keyword evidence="4" id="KW-0689">Ribosomal protein</keyword>
<dbReference type="Gene3D" id="3.30.980.10">
    <property type="entry name" value="Threonyl-trna Synthetase, Chain A, domain 2"/>
    <property type="match status" value="1"/>
</dbReference>
<dbReference type="CTD" id="54148"/>
<dbReference type="GO" id="GO:0004829">
    <property type="term" value="F:threonine-tRNA ligase activity"/>
    <property type="evidence" value="ECO:0007669"/>
    <property type="project" value="TreeGrafter"/>
</dbReference>
<gene>
    <name evidence="4" type="primary">LOC117645702</name>
</gene>
<dbReference type="RefSeq" id="XP_034241924.1">
    <property type="nucleotide sequence ID" value="XM_034386033.1"/>
</dbReference>
<organism evidence="4">
    <name type="scientific">Thrips palmi</name>
    <name type="common">Melon thrips</name>
    <dbReference type="NCBI Taxonomy" id="161013"/>
    <lineage>
        <taxon>Eukaryota</taxon>
        <taxon>Metazoa</taxon>
        <taxon>Ecdysozoa</taxon>
        <taxon>Arthropoda</taxon>
        <taxon>Hexapoda</taxon>
        <taxon>Insecta</taxon>
        <taxon>Pterygota</taxon>
        <taxon>Neoptera</taxon>
        <taxon>Paraneoptera</taxon>
        <taxon>Thysanoptera</taxon>
        <taxon>Terebrantia</taxon>
        <taxon>Thripoidea</taxon>
        <taxon>Thripidae</taxon>
        <taxon>Thrips</taxon>
    </lineage>
</organism>
<protein>
    <submittedName>
        <fullName evidence="4">39S ribosomal protein L39, mitochondrial</fullName>
    </submittedName>
</protein>
<dbReference type="Proteomes" id="UP000515158">
    <property type="component" value="Unplaced"/>
</dbReference>
<dbReference type="FunCoup" id="A0A6P8ZN87">
    <property type="interactions" value="1365"/>
</dbReference>
<dbReference type="KEGG" id="tpal:117645702"/>
<keyword evidence="3" id="KW-1185">Reference proteome</keyword>
<reference evidence="4" key="1">
    <citation type="submission" date="2025-08" db="UniProtKB">
        <authorList>
            <consortium name="RefSeq"/>
        </authorList>
    </citation>
    <scope>IDENTIFICATION</scope>
    <source>
        <tissue evidence="4">Total insect</tissue>
    </source>
</reference>
<dbReference type="CDD" id="cd01667">
    <property type="entry name" value="TGS_ThrRS"/>
    <property type="match status" value="1"/>
</dbReference>
<evidence type="ECO:0000259" key="2">
    <source>
        <dbReference type="Pfam" id="PF02824"/>
    </source>
</evidence>
<name>A0A6P8ZN87_THRPL</name>
<dbReference type="GO" id="GO:0006435">
    <property type="term" value="P:threonyl-tRNA aminoacylation"/>
    <property type="evidence" value="ECO:0007669"/>
    <property type="project" value="TreeGrafter"/>
</dbReference>
<dbReference type="InterPro" id="IPR004095">
    <property type="entry name" value="TGS"/>
</dbReference>
<dbReference type="InterPro" id="IPR018163">
    <property type="entry name" value="Thr/Ala-tRNA-synth_IIc_edit"/>
</dbReference>
<keyword evidence="4" id="KW-0687">Ribonucleoprotein</keyword>
<dbReference type="SUPFAM" id="SSF55186">
    <property type="entry name" value="ThrRS/AlaRS common domain"/>
    <property type="match status" value="1"/>
</dbReference>
<dbReference type="Pfam" id="PF02824">
    <property type="entry name" value="TGS"/>
    <property type="match status" value="1"/>
</dbReference>
<dbReference type="InterPro" id="IPR012675">
    <property type="entry name" value="Beta-grasp_dom_sf"/>
</dbReference>
<feature type="domain" description="TGS" evidence="2">
    <location>
        <begin position="84"/>
        <end position="132"/>
    </location>
</feature>
<evidence type="ECO:0000313" key="3">
    <source>
        <dbReference type="Proteomes" id="UP000515158"/>
    </source>
</evidence>
<evidence type="ECO:0000256" key="1">
    <source>
        <dbReference type="ARBA" id="ARBA00022917"/>
    </source>
</evidence>
<dbReference type="GO" id="GO:0000166">
    <property type="term" value="F:nucleotide binding"/>
    <property type="evidence" value="ECO:0007669"/>
    <property type="project" value="InterPro"/>
</dbReference>
<dbReference type="PANTHER" id="PTHR11451:SF44">
    <property type="entry name" value="THREONINE--TRNA LIGASE, CHLOROPLASTIC_MITOCHONDRIAL 2"/>
    <property type="match status" value="1"/>
</dbReference>
<dbReference type="Gene3D" id="3.10.20.30">
    <property type="match status" value="1"/>
</dbReference>
<dbReference type="GO" id="GO:0005739">
    <property type="term" value="C:mitochondrion"/>
    <property type="evidence" value="ECO:0007669"/>
    <property type="project" value="TreeGrafter"/>
</dbReference>
<dbReference type="OrthoDB" id="5870821at2759"/>